<dbReference type="Pfam" id="PF04615">
    <property type="entry name" value="Utp14"/>
    <property type="match status" value="1"/>
</dbReference>
<dbReference type="Proteomes" id="UP000325577">
    <property type="component" value="Linkage Group LG0"/>
</dbReference>
<evidence type="ECO:0000256" key="1">
    <source>
        <dbReference type="ARBA" id="ARBA00004604"/>
    </source>
</evidence>
<dbReference type="PANTHER" id="PTHR14150:SF12">
    <property type="entry name" value="U3 SMALL NUCLEOLAR RNA-ASSOCIATED PROTEIN 14 HOMOLOG A"/>
    <property type="match status" value="1"/>
</dbReference>
<keyword evidence="3" id="KW-0539">Nucleus</keyword>
<evidence type="ECO:0000313" key="5">
    <source>
        <dbReference type="Proteomes" id="UP000325577"/>
    </source>
</evidence>
<organism evidence="4 5">
    <name type="scientific">Nyssa sinensis</name>
    <dbReference type="NCBI Taxonomy" id="561372"/>
    <lineage>
        <taxon>Eukaryota</taxon>
        <taxon>Viridiplantae</taxon>
        <taxon>Streptophyta</taxon>
        <taxon>Embryophyta</taxon>
        <taxon>Tracheophyta</taxon>
        <taxon>Spermatophyta</taxon>
        <taxon>Magnoliopsida</taxon>
        <taxon>eudicotyledons</taxon>
        <taxon>Gunneridae</taxon>
        <taxon>Pentapetalae</taxon>
        <taxon>asterids</taxon>
        <taxon>Cornales</taxon>
        <taxon>Nyssaceae</taxon>
        <taxon>Nyssa</taxon>
    </lineage>
</organism>
<evidence type="ECO:0000256" key="2">
    <source>
        <dbReference type="ARBA" id="ARBA00022553"/>
    </source>
</evidence>
<dbReference type="PANTHER" id="PTHR14150">
    <property type="entry name" value="U3 SMALL NUCLEOLAR RNA-ASSOCIATED PROTEIN 14"/>
    <property type="match status" value="1"/>
</dbReference>
<dbReference type="InterPro" id="IPR006709">
    <property type="entry name" value="SSU_processome_Utp14"/>
</dbReference>
<evidence type="ECO:0000256" key="3">
    <source>
        <dbReference type="ARBA" id="ARBA00023242"/>
    </source>
</evidence>
<sequence length="146" mass="16341">MVIVIVKMTLRSRKILILDIQESEIEFEDIVEDPGPKTTYEVAICASDSWRKTQNLGKNDNKQMKSENGVDASIKNSSKVVESVFHDQDVEEVGDSDADSQELMVDGILSSGTKSTYELPSQADLIHRAFVGDDVEDDFEKDKQEI</sequence>
<name>A0A5J5C5H2_9ASTE</name>
<dbReference type="EMBL" id="CM018031">
    <property type="protein sequence ID" value="KAA8549152.1"/>
    <property type="molecule type" value="Genomic_DNA"/>
</dbReference>
<keyword evidence="5" id="KW-1185">Reference proteome</keyword>
<dbReference type="AlphaFoldDB" id="A0A5J5C5H2"/>
<dbReference type="GO" id="GO:0032040">
    <property type="term" value="C:small-subunit processome"/>
    <property type="evidence" value="ECO:0007669"/>
    <property type="project" value="InterPro"/>
</dbReference>
<comment type="subcellular location">
    <subcellularLocation>
        <location evidence="1">Nucleus</location>
        <location evidence="1">Nucleolus</location>
    </subcellularLocation>
</comment>
<gene>
    <name evidence="4" type="ORF">F0562_000836</name>
</gene>
<evidence type="ECO:0000313" key="4">
    <source>
        <dbReference type="EMBL" id="KAA8549152.1"/>
    </source>
</evidence>
<accession>A0A5J5C5H2</accession>
<protein>
    <submittedName>
        <fullName evidence="4">Uncharacterized protein</fullName>
    </submittedName>
</protein>
<keyword evidence="2" id="KW-0597">Phosphoprotein</keyword>
<reference evidence="4 5" key="1">
    <citation type="submission" date="2019-09" db="EMBL/GenBank/DDBJ databases">
        <title>A chromosome-level genome assembly of the Chinese tupelo Nyssa sinensis.</title>
        <authorList>
            <person name="Yang X."/>
            <person name="Kang M."/>
            <person name="Yang Y."/>
            <person name="Xiong H."/>
            <person name="Wang M."/>
            <person name="Zhang Z."/>
            <person name="Wang Z."/>
            <person name="Wu H."/>
            <person name="Ma T."/>
            <person name="Liu J."/>
            <person name="Xi Z."/>
        </authorList>
    </citation>
    <scope>NUCLEOTIDE SEQUENCE [LARGE SCALE GENOMIC DNA]</scope>
    <source>
        <strain evidence="4">J267</strain>
        <tissue evidence="4">Leaf</tissue>
    </source>
</reference>
<dbReference type="OrthoDB" id="277439at2759"/>
<proteinExistence type="predicted"/>
<dbReference type="GO" id="GO:0006364">
    <property type="term" value="P:rRNA processing"/>
    <property type="evidence" value="ECO:0007669"/>
    <property type="project" value="InterPro"/>
</dbReference>